<feature type="compositionally biased region" description="Acidic residues" evidence="2">
    <location>
        <begin position="168"/>
        <end position="196"/>
    </location>
</feature>
<evidence type="ECO:0000313" key="3">
    <source>
        <dbReference type="EMBL" id="GJT40333.1"/>
    </source>
</evidence>
<dbReference type="Proteomes" id="UP001151760">
    <property type="component" value="Unassembled WGS sequence"/>
</dbReference>
<reference evidence="3" key="2">
    <citation type="submission" date="2022-01" db="EMBL/GenBank/DDBJ databases">
        <authorList>
            <person name="Yamashiro T."/>
            <person name="Shiraishi A."/>
            <person name="Satake H."/>
            <person name="Nakayama K."/>
        </authorList>
    </citation>
    <scope>NUCLEOTIDE SEQUENCE</scope>
</reference>
<organism evidence="3 4">
    <name type="scientific">Tanacetum coccineum</name>
    <dbReference type="NCBI Taxonomy" id="301880"/>
    <lineage>
        <taxon>Eukaryota</taxon>
        <taxon>Viridiplantae</taxon>
        <taxon>Streptophyta</taxon>
        <taxon>Embryophyta</taxon>
        <taxon>Tracheophyta</taxon>
        <taxon>Spermatophyta</taxon>
        <taxon>Magnoliopsida</taxon>
        <taxon>eudicotyledons</taxon>
        <taxon>Gunneridae</taxon>
        <taxon>Pentapetalae</taxon>
        <taxon>asterids</taxon>
        <taxon>campanulids</taxon>
        <taxon>Asterales</taxon>
        <taxon>Asteraceae</taxon>
        <taxon>Asteroideae</taxon>
        <taxon>Anthemideae</taxon>
        <taxon>Anthemidinae</taxon>
        <taxon>Tanacetum</taxon>
    </lineage>
</organism>
<evidence type="ECO:0000313" key="4">
    <source>
        <dbReference type="Proteomes" id="UP001151760"/>
    </source>
</evidence>
<accession>A0ABQ5DPW7</accession>
<evidence type="ECO:0000256" key="1">
    <source>
        <dbReference type="SAM" id="Coils"/>
    </source>
</evidence>
<sequence length="406" mass="45789">MDGTILYLVQCESLCRILVFPPLTGCDRLVIRAKVMSTPAYVDSETITQADRAQSSREAPSEAEESQPLGSRVPLMSEEFEASELSGTRTISSHSSASSDFTAPTARMTVRAHPSMSLGYSARVAEAMTLSDSAFHKRYRSSNETPSPSPSPILLVWKRYRGTSELILDTDSERDELGDENTEEDREDESSDSDDEREGRGLDDEGQGLEDEGPYIEEEEKAIPEGQQQAVPAADTAMGEPLGLGYGALRRLPSPIASPVATPEATISVDEDQFLEVGALELHVSILHDHTQRLDALPPTLFEGYDRDLRELYTRSRAVRDEIFSQRYRFRSLEREQERATVTFSVVWRPVLALETWAGQTDAQRAALWHAIYDIQRENHDLRRQITEERRERLELTNHVTRMERR</sequence>
<evidence type="ECO:0000256" key="2">
    <source>
        <dbReference type="SAM" id="MobiDB-lite"/>
    </source>
</evidence>
<feature type="region of interest" description="Disordered" evidence="2">
    <location>
        <begin position="168"/>
        <end position="211"/>
    </location>
</feature>
<keyword evidence="1" id="KW-0175">Coiled coil</keyword>
<reference evidence="3" key="1">
    <citation type="journal article" date="2022" name="Int. J. Mol. Sci.">
        <title>Draft Genome of Tanacetum Coccineum: Genomic Comparison of Closely Related Tanacetum-Family Plants.</title>
        <authorList>
            <person name="Yamashiro T."/>
            <person name="Shiraishi A."/>
            <person name="Nakayama K."/>
            <person name="Satake H."/>
        </authorList>
    </citation>
    <scope>NUCLEOTIDE SEQUENCE</scope>
</reference>
<dbReference type="EMBL" id="BQNB010015463">
    <property type="protein sequence ID" value="GJT40333.1"/>
    <property type="molecule type" value="Genomic_DNA"/>
</dbReference>
<proteinExistence type="predicted"/>
<name>A0ABQ5DPW7_9ASTR</name>
<comment type="caution">
    <text evidence="3">The sequence shown here is derived from an EMBL/GenBank/DDBJ whole genome shotgun (WGS) entry which is preliminary data.</text>
</comment>
<protein>
    <submittedName>
        <fullName evidence="3">Uncharacterized protein</fullName>
    </submittedName>
</protein>
<feature type="region of interest" description="Disordered" evidence="2">
    <location>
        <begin position="46"/>
        <end position="72"/>
    </location>
</feature>
<keyword evidence="4" id="KW-1185">Reference proteome</keyword>
<feature type="coiled-coil region" evidence="1">
    <location>
        <begin position="372"/>
        <end position="406"/>
    </location>
</feature>
<gene>
    <name evidence="3" type="ORF">Tco_0940198</name>
</gene>